<organism evidence="1 2">
    <name type="scientific">Oryzias melastigma</name>
    <name type="common">Marine medaka</name>
    <dbReference type="NCBI Taxonomy" id="30732"/>
    <lineage>
        <taxon>Eukaryota</taxon>
        <taxon>Metazoa</taxon>
        <taxon>Chordata</taxon>
        <taxon>Craniata</taxon>
        <taxon>Vertebrata</taxon>
        <taxon>Euteleostomi</taxon>
        <taxon>Actinopterygii</taxon>
        <taxon>Neopterygii</taxon>
        <taxon>Teleostei</taxon>
        <taxon>Neoteleostei</taxon>
        <taxon>Acanthomorphata</taxon>
        <taxon>Ovalentaria</taxon>
        <taxon>Atherinomorphae</taxon>
        <taxon>Beloniformes</taxon>
        <taxon>Adrianichthyidae</taxon>
        <taxon>Oryziinae</taxon>
        <taxon>Oryzias</taxon>
    </lineage>
</organism>
<dbReference type="STRING" id="30732.ENSOMEP00000020006"/>
<dbReference type="InterPro" id="IPR039051">
    <property type="entry name" value="SE-CTX-like"/>
</dbReference>
<sequence length="227" mass="26124">MLDNILINSKMPKVLYCHSSIHPSVVNSAATVFPCLSLASSFIGVLINIGDNNDDSIEELRKEFQKIDNGFDELTKEINEVINNIKLETMQTQFAPLEKNLERQHKEYMKVINAPPEEMSHRFDKFEKVYQETERDGNLWTLYESMIGVSSMSTDPILKVFKEGLDNKRDAMTKVCDHLVYLLSIGCITMLANAMRCGGNMEALEQEWEEKMKRVFEEIEKTLKDCQ</sequence>
<evidence type="ECO:0008006" key="3">
    <source>
        <dbReference type="Google" id="ProtNLM"/>
    </source>
</evidence>
<dbReference type="Ensembl" id="ENSOMET00000029369.1">
    <property type="protein sequence ID" value="ENSOMEP00000020006.1"/>
    <property type="gene ID" value="ENSOMEG00000021821.1"/>
</dbReference>
<reference evidence="1" key="2">
    <citation type="submission" date="2025-09" db="UniProtKB">
        <authorList>
            <consortium name="Ensembl"/>
        </authorList>
    </citation>
    <scope>IDENTIFICATION</scope>
</reference>
<keyword evidence="2" id="KW-1185">Reference proteome</keyword>
<dbReference type="PaxDb" id="30732-ENSOMEP00000020006"/>
<name>A0A3B3CR04_ORYME</name>
<dbReference type="PANTHER" id="PTHR40472:SF7">
    <property type="entry name" value="PROTEIN RAPUNZEL"/>
    <property type="match status" value="1"/>
</dbReference>
<evidence type="ECO:0000313" key="2">
    <source>
        <dbReference type="Proteomes" id="UP000261560"/>
    </source>
</evidence>
<dbReference type="AlphaFoldDB" id="A0A3B3CR04"/>
<reference evidence="1" key="1">
    <citation type="submission" date="2025-08" db="UniProtKB">
        <authorList>
            <consortium name="Ensembl"/>
        </authorList>
    </citation>
    <scope>IDENTIFICATION</scope>
</reference>
<evidence type="ECO:0000313" key="1">
    <source>
        <dbReference type="Ensembl" id="ENSOMEP00000020006.1"/>
    </source>
</evidence>
<dbReference type="OMA" id="GRERYMK"/>
<dbReference type="PANTHER" id="PTHR40472">
    <property type="entry name" value="RICIN B-TYPE LECTIN DOMAIN-CONTAINING PROTEIN"/>
    <property type="match status" value="1"/>
</dbReference>
<accession>A0A3B3CR04</accession>
<protein>
    <recommendedName>
        <fullName evidence="3">Rapunzel 2</fullName>
    </recommendedName>
</protein>
<proteinExistence type="predicted"/>
<dbReference type="GeneTree" id="ENSGT00940000181547"/>
<dbReference type="Proteomes" id="UP000261560">
    <property type="component" value="Unplaced"/>
</dbReference>